<feature type="region of interest" description="Disordered" evidence="1">
    <location>
        <begin position="408"/>
        <end position="454"/>
    </location>
</feature>
<dbReference type="Proteomes" id="UP000001880">
    <property type="component" value="Chromosome"/>
</dbReference>
<feature type="compositionally biased region" description="Basic and acidic residues" evidence="1">
    <location>
        <begin position="82"/>
        <end position="95"/>
    </location>
</feature>
<feature type="region of interest" description="Disordered" evidence="1">
    <location>
        <begin position="82"/>
        <end position="129"/>
    </location>
</feature>
<gene>
    <name evidence="2" type="ordered locus">Hoch_5573</name>
</gene>
<feature type="compositionally biased region" description="Basic and acidic residues" evidence="1">
    <location>
        <begin position="433"/>
        <end position="454"/>
    </location>
</feature>
<dbReference type="EMBL" id="CP001804">
    <property type="protein sequence ID" value="ACY18055.1"/>
    <property type="molecule type" value="Genomic_DNA"/>
</dbReference>
<dbReference type="HOGENOM" id="CLU_602396_0_0_7"/>
<dbReference type="KEGG" id="hoh:Hoch_5573"/>
<keyword evidence="3" id="KW-1185">Reference proteome</keyword>
<dbReference type="AlphaFoldDB" id="D0LZS6"/>
<dbReference type="RefSeq" id="WP_012830647.1">
    <property type="nucleotide sequence ID" value="NC_013440.1"/>
</dbReference>
<reference evidence="2 3" key="1">
    <citation type="journal article" date="2010" name="Stand. Genomic Sci.">
        <title>Complete genome sequence of Haliangium ochraceum type strain (SMP-2).</title>
        <authorList>
            <consortium name="US DOE Joint Genome Institute (JGI-PGF)"/>
            <person name="Ivanova N."/>
            <person name="Daum C."/>
            <person name="Lang E."/>
            <person name="Abt B."/>
            <person name="Kopitz M."/>
            <person name="Saunders E."/>
            <person name="Lapidus A."/>
            <person name="Lucas S."/>
            <person name="Glavina Del Rio T."/>
            <person name="Nolan M."/>
            <person name="Tice H."/>
            <person name="Copeland A."/>
            <person name="Cheng J.F."/>
            <person name="Chen F."/>
            <person name="Bruce D."/>
            <person name="Goodwin L."/>
            <person name="Pitluck S."/>
            <person name="Mavromatis K."/>
            <person name="Pati A."/>
            <person name="Mikhailova N."/>
            <person name="Chen A."/>
            <person name="Palaniappan K."/>
            <person name="Land M."/>
            <person name="Hauser L."/>
            <person name="Chang Y.J."/>
            <person name="Jeffries C.D."/>
            <person name="Detter J.C."/>
            <person name="Brettin T."/>
            <person name="Rohde M."/>
            <person name="Goker M."/>
            <person name="Bristow J."/>
            <person name="Markowitz V."/>
            <person name="Eisen J.A."/>
            <person name="Hugenholtz P."/>
            <person name="Kyrpides N.C."/>
            <person name="Klenk H.P."/>
        </authorList>
    </citation>
    <scope>NUCLEOTIDE SEQUENCE [LARGE SCALE GENOMIC DNA]</scope>
    <source>
        <strain evidence="3">DSM 14365 / CIP 107738 / JCM 11303 / AJ 13395 / SMP-2</strain>
    </source>
</reference>
<sequence>MLWNLELRMPDGRRVAASLLAAYAALLTGCGEEQDTKTVAVAASVIPPPERTAVKSSAMRSLMTDLVASRICEQVRDRVRELRGSKGKGGGEGEQKQGQNSDQKPDQENGQNQEPQGHAKGGGEEQESPVAGRLWLDRCSAFPDGQKLRLEIAGRGFRYIDRDTETFGAEFKVDEYVRFSASFQATAEVDFAYDEAEQLAYLWLAPTAPVQVSIEPLGEIDVRTPGVWSSFLGGTLSALPVDSLSERADSQVSEKASKQAASKLAGGYTMVMDVCSGTQETEMDLVPQSQMTKPPAEKQRSSSKRIRLYPGGFDIDGPHKALKEPLVAELTVESGPGLEAEVVCMEEAEALMKAYVAGGELPTPRVLSHIEVGADAAQTVRVAQAPCEFAVLTRSSKGPTEFTLRIVEPGDAAGEPSCQRTPRGERAPANWPADEKSTEKSGDAPAEKKRASAE</sequence>
<evidence type="ECO:0000313" key="3">
    <source>
        <dbReference type="Proteomes" id="UP000001880"/>
    </source>
</evidence>
<name>D0LZS6_HALO1</name>
<evidence type="ECO:0000313" key="2">
    <source>
        <dbReference type="EMBL" id="ACY18055.1"/>
    </source>
</evidence>
<dbReference type="eggNOG" id="ENOG50347NN">
    <property type="taxonomic scope" value="Bacteria"/>
</dbReference>
<protein>
    <submittedName>
        <fullName evidence="2">Uncharacterized protein</fullName>
    </submittedName>
</protein>
<accession>D0LZS6</accession>
<proteinExistence type="predicted"/>
<organism evidence="2 3">
    <name type="scientific">Haliangium ochraceum (strain DSM 14365 / JCM 11303 / SMP-2)</name>
    <dbReference type="NCBI Taxonomy" id="502025"/>
    <lineage>
        <taxon>Bacteria</taxon>
        <taxon>Pseudomonadati</taxon>
        <taxon>Myxococcota</taxon>
        <taxon>Polyangia</taxon>
        <taxon>Haliangiales</taxon>
        <taxon>Kofleriaceae</taxon>
        <taxon>Haliangium</taxon>
    </lineage>
</organism>
<dbReference type="STRING" id="502025.Hoch_5573"/>
<evidence type="ECO:0000256" key="1">
    <source>
        <dbReference type="SAM" id="MobiDB-lite"/>
    </source>
</evidence>